<feature type="transmembrane region" description="Helical" evidence="6">
    <location>
        <begin position="80"/>
        <end position="101"/>
    </location>
</feature>
<proteinExistence type="predicted"/>
<feature type="transmembrane region" description="Helical" evidence="6">
    <location>
        <begin position="297"/>
        <end position="319"/>
    </location>
</feature>
<dbReference type="EMBL" id="JAIZAY010000007">
    <property type="protein sequence ID" value="KAJ8038261.1"/>
    <property type="molecule type" value="Genomic_DNA"/>
</dbReference>
<feature type="transmembrane region" description="Helical" evidence="6">
    <location>
        <begin position="269"/>
        <end position="290"/>
    </location>
</feature>
<feature type="transmembrane region" description="Helical" evidence="6">
    <location>
        <begin position="240"/>
        <end position="263"/>
    </location>
</feature>
<dbReference type="GO" id="GO:0016020">
    <property type="term" value="C:membrane"/>
    <property type="evidence" value="ECO:0007669"/>
    <property type="project" value="UniProtKB-SubCell"/>
</dbReference>
<evidence type="ECO:0000256" key="1">
    <source>
        <dbReference type="ARBA" id="ARBA00004141"/>
    </source>
</evidence>
<feature type="transmembrane region" description="Helical" evidence="6">
    <location>
        <begin position="168"/>
        <end position="189"/>
    </location>
</feature>
<accession>A0A9Q1C411</accession>
<evidence type="ECO:0000313" key="8">
    <source>
        <dbReference type="EMBL" id="KAJ8038261.1"/>
    </source>
</evidence>
<feature type="transmembrane region" description="Helical" evidence="6">
    <location>
        <begin position="143"/>
        <end position="161"/>
    </location>
</feature>
<keyword evidence="2 6" id="KW-0812">Transmembrane</keyword>
<keyword evidence="4 6" id="KW-0472">Membrane</keyword>
<dbReference type="Pfam" id="PF00892">
    <property type="entry name" value="EamA"/>
    <property type="match status" value="2"/>
</dbReference>
<feature type="transmembrane region" description="Helical" evidence="6">
    <location>
        <begin position="325"/>
        <end position="343"/>
    </location>
</feature>
<evidence type="ECO:0000256" key="6">
    <source>
        <dbReference type="SAM" id="Phobius"/>
    </source>
</evidence>
<evidence type="ECO:0000256" key="3">
    <source>
        <dbReference type="ARBA" id="ARBA00022989"/>
    </source>
</evidence>
<keyword evidence="3 6" id="KW-1133">Transmembrane helix</keyword>
<dbReference type="Proteomes" id="UP001152320">
    <property type="component" value="Chromosome 7"/>
</dbReference>
<dbReference type="SUPFAM" id="SSF103481">
    <property type="entry name" value="Multidrug resistance efflux transporter EmrE"/>
    <property type="match status" value="2"/>
</dbReference>
<evidence type="ECO:0000256" key="4">
    <source>
        <dbReference type="ARBA" id="ARBA00023136"/>
    </source>
</evidence>
<comment type="caution">
    <text evidence="8">The sequence shown here is derived from an EMBL/GenBank/DDBJ whole genome shotgun (WGS) entry which is preliminary data.</text>
</comment>
<dbReference type="PANTHER" id="PTHR22911">
    <property type="entry name" value="ACYL-MALONYL CONDENSING ENZYME-RELATED"/>
    <property type="match status" value="1"/>
</dbReference>
<dbReference type="OrthoDB" id="306876at2759"/>
<name>A0A9Q1C411_HOLLE</name>
<comment type="subcellular location">
    <subcellularLocation>
        <location evidence="1">Membrane</location>
        <topology evidence="1">Multi-pass membrane protein</topology>
    </subcellularLocation>
</comment>
<keyword evidence="9" id="KW-1185">Reference proteome</keyword>
<feature type="region of interest" description="Disordered" evidence="5">
    <location>
        <begin position="358"/>
        <end position="382"/>
    </location>
</feature>
<feature type="compositionally biased region" description="Polar residues" evidence="5">
    <location>
        <begin position="362"/>
        <end position="375"/>
    </location>
</feature>
<dbReference type="PANTHER" id="PTHR22911:SF6">
    <property type="entry name" value="SOLUTE CARRIER FAMILY 35 MEMBER G1"/>
    <property type="match status" value="1"/>
</dbReference>
<evidence type="ECO:0000256" key="2">
    <source>
        <dbReference type="ARBA" id="ARBA00022692"/>
    </source>
</evidence>
<evidence type="ECO:0000313" key="9">
    <source>
        <dbReference type="Proteomes" id="UP001152320"/>
    </source>
</evidence>
<evidence type="ECO:0000256" key="5">
    <source>
        <dbReference type="SAM" id="MobiDB-lite"/>
    </source>
</evidence>
<feature type="transmembrane region" description="Helical" evidence="6">
    <location>
        <begin position="113"/>
        <end position="137"/>
    </location>
</feature>
<organism evidence="8 9">
    <name type="scientific">Holothuria leucospilota</name>
    <name type="common">Black long sea cucumber</name>
    <name type="synonym">Mertensiothuria leucospilota</name>
    <dbReference type="NCBI Taxonomy" id="206669"/>
    <lineage>
        <taxon>Eukaryota</taxon>
        <taxon>Metazoa</taxon>
        <taxon>Echinodermata</taxon>
        <taxon>Eleutherozoa</taxon>
        <taxon>Echinozoa</taxon>
        <taxon>Holothuroidea</taxon>
        <taxon>Aspidochirotacea</taxon>
        <taxon>Aspidochirotida</taxon>
        <taxon>Holothuriidae</taxon>
        <taxon>Holothuria</taxon>
    </lineage>
</organism>
<feature type="transmembrane region" description="Helical" evidence="6">
    <location>
        <begin position="54"/>
        <end position="74"/>
    </location>
</feature>
<protein>
    <submittedName>
        <fullName evidence="8">Solute carrier family 35 member G1</fullName>
    </submittedName>
</protein>
<dbReference type="InterPro" id="IPR037185">
    <property type="entry name" value="EmrE-like"/>
</dbReference>
<feature type="domain" description="EamA" evidence="7">
    <location>
        <begin position="54"/>
        <end position="185"/>
    </location>
</feature>
<feature type="domain" description="EamA" evidence="7">
    <location>
        <begin position="208"/>
        <end position="342"/>
    </location>
</feature>
<feature type="transmembrane region" description="Helical" evidence="6">
    <location>
        <begin position="209"/>
        <end position="228"/>
    </location>
</feature>
<dbReference type="AlphaFoldDB" id="A0A9Q1C411"/>
<gene>
    <name evidence="8" type="ORF">HOLleu_15635</name>
</gene>
<evidence type="ECO:0000259" key="7">
    <source>
        <dbReference type="Pfam" id="PF00892"/>
    </source>
</evidence>
<dbReference type="InterPro" id="IPR000620">
    <property type="entry name" value="EamA_dom"/>
</dbReference>
<sequence length="382" mass="42787">MKKVATGQCDLQKSDQKTVTNSTRCDNVSKKNSNRTENDTNLYLWKRIAKYKSIPLVLLAAFCSAMQAILVRYINEDVHAIQISFIRFLLQLSIPIPVMIYKNISPKPESRKVFILLLLRSVFGMVGFTTAYISYYFMRVGDSTAIIFGSPVFVGIFARIIMKETFGAIDIILVFTAISGVFLISQPPFLFGRELIQITNTVYPTQYKGALLAFCTCVCFSLTTVLLRKIGILGVNSFKVVFYYAFIASIGSSLLTTVFGPWTIPPCGFVRYVLVALGSFNCIAQCLLTYSLSIEGSVFVSILKTNEVIFAFILEYLLFRDFPGFLSLLGIFLVMTASILASLKKMWFAKKENSISRETYGRDNSNNSSPESAETFTRETVV</sequence>
<reference evidence="8" key="1">
    <citation type="submission" date="2021-10" db="EMBL/GenBank/DDBJ databases">
        <title>Tropical sea cucumber genome reveals ecological adaptation and Cuvierian tubules defense mechanism.</title>
        <authorList>
            <person name="Chen T."/>
        </authorList>
    </citation>
    <scope>NUCLEOTIDE SEQUENCE</scope>
    <source>
        <strain evidence="8">Nanhai2018</strain>
        <tissue evidence="8">Muscle</tissue>
    </source>
</reference>